<dbReference type="Gramene" id="Kaladp0085s0105.1.v1.1">
    <property type="protein sequence ID" value="Kaladp0085s0105.1.v1.1.CDS.1"/>
    <property type="gene ID" value="Kaladp0085s0105.v1.1"/>
</dbReference>
<dbReference type="InterPro" id="IPR033897">
    <property type="entry name" value="SRF-like_MADS-box"/>
</dbReference>
<feature type="domain" description="MADS-box" evidence="6">
    <location>
        <begin position="1"/>
        <end position="51"/>
    </location>
</feature>
<evidence type="ECO:0000256" key="4">
    <source>
        <dbReference type="ARBA" id="ARBA00023163"/>
    </source>
</evidence>
<dbReference type="SUPFAM" id="SSF55455">
    <property type="entry name" value="SRF-like"/>
    <property type="match status" value="1"/>
</dbReference>
<dbReference type="SMART" id="SM00432">
    <property type="entry name" value="MADS"/>
    <property type="match status" value="1"/>
</dbReference>
<accession>A0A7N0UVW5</accession>
<dbReference type="CDD" id="cd00266">
    <property type="entry name" value="MADS_SRF_like"/>
    <property type="match status" value="1"/>
</dbReference>
<evidence type="ECO:0000256" key="1">
    <source>
        <dbReference type="ARBA" id="ARBA00004123"/>
    </source>
</evidence>
<dbReference type="Pfam" id="PF00319">
    <property type="entry name" value="SRF-TF"/>
    <property type="match status" value="1"/>
</dbReference>
<dbReference type="GO" id="GO:0000987">
    <property type="term" value="F:cis-regulatory region sequence-specific DNA binding"/>
    <property type="evidence" value="ECO:0007669"/>
    <property type="project" value="InterPro"/>
</dbReference>
<dbReference type="Proteomes" id="UP000594263">
    <property type="component" value="Unplaced"/>
</dbReference>
<keyword evidence="3" id="KW-0238">DNA-binding</keyword>
<protein>
    <recommendedName>
        <fullName evidence="6">MADS-box domain-containing protein</fullName>
    </recommendedName>
</protein>
<dbReference type="PANTHER" id="PTHR48019">
    <property type="entry name" value="SERUM RESPONSE FACTOR HOMOLOG"/>
    <property type="match status" value="1"/>
</dbReference>
<proteinExistence type="predicted"/>
<keyword evidence="4" id="KW-0804">Transcription</keyword>
<evidence type="ECO:0000259" key="6">
    <source>
        <dbReference type="PROSITE" id="PS50066"/>
    </source>
</evidence>
<dbReference type="GO" id="GO:0000981">
    <property type="term" value="F:DNA-binding transcription factor activity, RNA polymerase II-specific"/>
    <property type="evidence" value="ECO:0007669"/>
    <property type="project" value="InterPro"/>
</dbReference>
<dbReference type="InterPro" id="IPR002100">
    <property type="entry name" value="TF_MADSbox"/>
</dbReference>
<evidence type="ECO:0000313" key="8">
    <source>
        <dbReference type="Proteomes" id="UP000594263"/>
    </source>
</evidence>
<dbReference type="InterPro" id="IPR036879">
    <property type="entry name" value="TF_MADSbox_sf"/>
</dbReference>
<keyword evidence="2" id="KW-0805">Transcription regulation</keyword>
<name>A0A7N0UVW5_KALFE</name>
<evidence type="ECO:0000256" key="5">
    <source>
        <dbReference type="ARBA" id="ARBA00023242"/>
    </source>
</evidence>
<evidence type="ECO:0000256" key="2">
    <source>
        <dbReference type="ARBA" id="ARBA00023015"/>
    </source>
</evidence>
<dbReference type="InterPro" id="IPR050142">
    <property type="entry name" value="MADS-box/MEF2_TF"/>
</dbReference>
<dbReference type="Gene3D" id="3.40.1810.10">
    <property type="entry name" value="Transcription factor, MADS-box"/>
    <property type="match status" value="1"/>
</dbReference>
<keyword evidence="8" id="KW-1185">Reference proteome</keyword>
<dbReference type="GO" id="GO:0046983">
    <property type="term" value="F:protein dimerization activity"/>
    <property type="evidence" value="ECO:0007669"/>
    <property type="project" value="InterPro"/>
</dbReference>
<comment type="subcellular location">
    <subcellularLocation>
        <location evidence="1">Nucleus</location>
    </subcellularLocation>
</comment>
<evidence type="ECO:0000313" key="7">
    <source>
        <dbReference type="EnsemblPlants" id="Kaladp0085s0105.1.v1.1.CDS.1"/>
    </source>
</evidence>
<evidence type="ECO:0000256" key="3">
    <source>
        <dbReference type="ARBA" id="ARBA00023125"/>
    </source>
</evidence>
<keyword evidence="5" id="KW-0539">Nucleus</keyword>
<sequence length="344" mass="38086">MGRGKLTMEFIATEKARKLSFKKRSDGLVKKTRELSILCDIDACLIIYGGSPMSLRTWPEDPKKIDSVLRKCESKRNESSSKHMSLMDFFGNQTCKINEQIAKTRREMARAKFAKRIEFGLEGMSVEELRVLAAAVERKTEAVASRIEAEKEKQRMSRGVGALDLVKLGDPQRLDSASQNNLVVANEYHYNAQSYNDYLSASAPATHHHSKFEKPEPLLPVDVYLPLPPICDGRFLTQNNYPTDDLMIPMADYIPAMNGDGYPGGGASGFGQLQAEPHYFQPNLYGLGYPAGSCLAAQQQQSVLPNLLPGSCQGSNYFQSGDCCCASGECYCNLFPWQPGKNNG</sequence>
<dbReference type="EnsemblPlants" id="Kaladp0085s0105.1.v1.1">
    <property type="protein sequence ID" value="Kaladp0085s0105.1.v1.1.CDS.1"/>
    <property type="gene ID" value="Kaladp0085s0105.v1.1"/>
</dbReference>
<dbReference type="GO" id="GO:0005634">
    <property type="term" value="C:nucleus"/>
    <property type="evidence" value="ECO:0007669"/>
    <property type="project" value="UniProtKB-SubCell"/>
</dbReference>
<dbReference type="AlphaFoldDB" id="A0A7N0UVW5"/>
<dbReference type="GO" id="GO:0045944">
    <property type="term" value="P:positive regulation of transcription by RNA polymerase II"/>
    <property type="evidence" value="ECO:0007669"/>
    <property type="project" value="InterPro"/>
</dbReference>
<organism evidence="7 8">
    <name type="scientific">Kalanchoe fedtschenkoi</name>
    <name type="common">Lavender scallops</name>
    <name type="synonym">South American air plant</name>
    <dbReference type="NCBI Taxonomy" id="63787"/>
    <lineage>
        <taxon>Eukaryota</taxon>
        <taxon>Viridiplantae</taxon>
        <taxon>Streptophyta</taxon>
        <taxon>Embryophyta</taxon>
        <taxon>Tracheophyta</taxon>
        <taxon>Spermatophyta</taxon>
        <taxon>Magnoliopsida</taxon>
        <taxon>eudicotyledons</taxon>
        <taxon>Gunneridae</taxon>
        <taxon>Pentapetalae</taxon>
        <taxon>Saxifragales</taxon>
        <taxon>Crassulaceae</taxon>
        <taxon>Kalanchoe</taxon>
    </lineage>
</organism>
<dbReference type="PROSITE" id="PS50066">
    <property type="entry name" value="MADS_BOX_2"/>
    <property type="match status" value="1"/>
</dbReference>
<dbReference type="PRINTS" id="PR00404">
    <property type="entry name" value="MADSDOMAIN"/>
</dbReference>
<reference evidence="7" key="1">
    <citation type="submission" date="2021-01" db="UniProtKB">
        <authorList>
            <consortium name="EnsemblPlants"/>
        </authorList>
    </citation>
    <scope>IDENTIFICATION</scope>
</reference>